<gene>
    <name evidence="2" type="ORF">HLB29_06730</name>
</gene>
<dbReference type="EMBL" id="JABGBW010000005">
    <property type="protein sequence ID" value="MBC2576378.1"/>
    <property type="molecule type" value="Genomic_DNA"/>
</dbReference>
<accession>A0ABR6TMK8</accession>
<name>A0ABR6TMK8_9FIRM</name>
<keyword evidence="1" id="KW-0812">Transmembrane</keyword>
<evidence type="ECO:0000256" key="1">
    <source>
        <dbReference type="SAM" id="Phobius"/>
    </source>
</evidence>
<evidence type="ECO:0000313" key="2">
    <source>
        <dbReference type="EMBL" id="MBC2576378.1"/>
    </source>
</evidence>
<protein>
    <submittedName>
        <fullName evidence="2">ABC transporter permease</fullName>
    </submittedName>
</protein>
<comment type="caution">
    <text evidence="2">The sequence shown here is derived from an EMBL/GenBank/DDBJ whole genome shotgun (WGS) entry which is preliminary data.</text>
</comment>
<feature type="transmembrane region" description="Helical" evidence="1">
    <location>
        <begin position="6"/>
        <end position="24"/>
    </location>
</feature>
<proteinExistence type="predicted"/>
<dbReference type="RefSeq" id="WP_185624405.1">
    <property type="nucleotide sequence ID" value="NZ_JABGBW010000005.1"/>
</dbReference>
<reference evidence="2 3" key="1">
    <citation type="submission" date="2020-05" db="EMBL/GenBank/DDBJ databases">
        <title>Draft genome of xy-202 and genomic insight in genome of the genus Peptostreptococcus.</title>
        <authorList>
            <person name="Zhang Z."/>
        </authorList>
    </citation>
    <scope>NUCLEOTIDE SEQUENCE [LARGE SCALE GENOMIC DNA]</scope>
    <source>
        <strain evidence="2 3">DSM 27025</strain>
    </source>
</reference>
<dbReference type="Proteomes" id="UP000713904">
    <property type="component" value="Unassembled WGS sequence"/>
</dbReference>
<sequence>MKKTIFLIFGIVTLLAVFVIFIFSGNKKSGLFTKDYYIGIVTVQGDNKPEINFMDKSLENIGKIYLDAKDFLRVFNYNKVEQDKDSFYFVQDSSIFSNNNDLLKVDKKNFKQTKLKVNNYPSYFHVGEKNIYTVEILLGASNIGVFDKEKNTPAKNEKISKTLSPSIFEYKSDLYYYINDKNKVTLYNHMKKKSELSIEGINEVLYTYLNDDTAYILGKYIEDNEKGQISEYILTKYNFKTKKKSNIIIPNKDYKYVFADLILVNDKIILQEDVNLVAFRNKKDLLYIDMNRKQVKSISLDEYPQSISLDRKSNVIFVSKNSISIYNKDFKLIKHKKINIIKEKDYERKFNSHVLIG</sequence>
<keyword evidence="1" id="KW-1133">Transmembrane helix</keyword>
<organism evidence="2 3">
    <name type="scientific">Peptostreptococcus canis</name>
    <dbReference type="NCBI Taxonomy" id="1159213"/>
    <lineage>
        <taxon>Bacteria</taxon>
        <taxon>Bacillati</taxon>
        <taxon>Bacillota</taxon>
        <taxon>Clostridia</taxon>
        <taxon>Peptostreptococcales</taxon>
        <taxon>Peptostreptococcaceae</taxon>
        <taxon>Peptostreptococcus</taxon>
    </lineage>
</organism>
<keyword evidence="1" id="KW-0472">Membrane</keyword>
<keyword evidence="3" id="KW-1185">Reference proteome</keyword>
<evidence type="ECO:0000313" key="3">
    <source>
        <dbReference type="Proteomes" id="UP000713904"/>
    </source>
</evidence>